<keyword evidence="3" id="KW-1185">Reference proteome</keyword>
<evidence type="ECO:0000256" key="1">
    <source>
        <dbReference type="SAM" id="MobiDB-lite"/>
    </source>
</evidence>
<feature type="compositionally biased region" description="Basic and acidic residues" evidence="1">
    <location>
        <begin position="167"/>
        <end position="195"/>
    </location>
</feature>
<evidence type="ECO:0000313" key="2">
    <source>
        <dbReference type="EMBL" id="GGL17231.1"/>
    </source>
</evidence>
<evidence type="ECO:0008006" key="4">
    <source>
        <dbReference type="Google" id="ProtNLM"/>
    </source>
</evidence>
<gene>
    <name evidence="2" type="ORF">GCM10010844_40120</name>
</gene>
<feature type="compositionally biased region" description="Basic and acidic residues" evidence="1">
    <location>
        <begin position="146"/>
        <end position="160"/>
    </location>
</feature>
<proteinExistence type="predicted"/>
<dbReference type="Proteomes" id="UP000604341">
    <property type="component" value="Unassembled WGS sequence"/>
</dbReference>
<sequence>MVVLVRGVWNTGMRKVILTVALSLGLAWAASAAVRVVDVLDAGGQVVATGALSGHLRVSGALGSARTVRVSWVVGGVTKVQEFTLAGPITARELEAERLSVSVAGRVLPLEAALEPALEIGPGRGTDDGAGHDAGDDRGGVPGGRGADDGAGHDAGDDHGGTSGGHGGDDGSGHDGGDDHGGSGGGGDEHGSGHH</sequence>
<accession>A0ABQ2FQN8</accession>
<protein>
    <recommendedName>
        <fullName evidence="4">DUF5666 domain-containing protein</fullName>
    </recommendedName>
</protein>
<feature type="compositionally biased region" description="Basic and acidic residues" evidence="1">
    <location>
        <begin position="125"/>
        <end position="139"/>
    </location>
</feature>
<organism evidence="2 3">
    <name type="scientific">Deinococcus radiotolerans</name>
    <dbReference type="NCBI Taxonomy" id="1309407"/>
    <lineage>
        <taxon>Bacteria</taxon>
        <taxon>Thermotogati</taxon>
        <taxon>Deinococcota</taxon>
        <taxon>Deinococci</taxon>
        <taxon>Deinococcales</taxon>
        <taxon>Deinococcaceae</taxon>
        <taxon>Deinococcus</taxon>
    </lineage>
</organism>
<name>A0ABQ2FQN8_9DEIO</name>
<feature type="region of interest" description="Disordered" evidence="1">
    <location>
        <begin position="118"/>
        <end position="195"/>
    </location>
</feature>
<reference evidence="3" key="1">
    <citation type="journal article" date="2019" name="Int. J. Syst. Evol. Microbiol.">
        <title>The Global Catalogue of Microorganisms (GCM) 10K type strain sequencing project: providing services to taxonomists for standard genome sequencing and annotation.</title>
        <authorList>
            <consortium name="The Broad Institute Genomics Platform"/>
            <consortium name="The Broad Institute Genome Sequencing Center for Infectious Disease"/>
            <person name="Wu L."/>
            <person name="Ma J."/>
        </authorList>
    </citation>
    <scope>NUCLEOTIDE SEQUENCE [LARGE SCALE GENOMIC DNA]</scope>
    <source>
        <strain evidence="3">JCM 19173</strain>
    </source>
</reference>
<dbReference type="EMBL" id="BMPE01000024">
    <property type="protein sequence ID" value="GGL17231.1"/>
    <property type="molecule type" value="Genomic_DNA"/>
</dbReference>
<comment type="caution">
    <text evidence="2">The sequence shown here is derived from an EMBL/GenBank/DDBJ whole genome shotgun (WGS) entry which is preliminary data.</text>
</comment>
<evidence type="ECO:0000313" key="3">
    <source>
        <dbReference type="Proteomes" id="UP000604341"/>
    </source>
</evidence>